<name>A0A8J4C6R2_9CHLO</name>
<dbReference type="OrthoDB" id="532506at2759"/>
<feature type="region of interest" description="Disordered" evidence="1">
    <location>
        <begin position="20"/>
        <end position="64"/>
    </location>
</feature>
<dbReference type="Proteomes" id="UP000722791">
    <property type="component" value="Unassembled WGS sequence"/>
</dbReference>
<gene>
    <name evidence="2" type="ORF">Vretifemale_6336</name>
    <name evidence="3" type="ORF">Vretimale_8784</name>
</gene>
<evidence type="ECO:0000256" key="1">
    <source>
        <dbReference type="SAM" id="MobiDB-lite"/>
    </source>
</evidence>
<feature type="region of interest" description="Disordered" evidence="1">
    <location>
        <begin position="79"/>
        <end position="229"/>
    </location>
</feature>
<dbReference type="AlphaFoldDB" id="A0A8J4C6R2"/>
<protein>
    <submittedName>
        <fullName evidence="2">Uncharacterized protein</fullName>
    </submittedName>
</protein>
<accession>A0A8J4C6R2</accession>
<sequence>MPRGNPNIWKKHGASYAELSGTSTSIERAQDVAPRRLPPVSPASLAEARDTKPAGVPSLKPHKGVGSFVLQSNWSLGVPPCGTAAAVHSGRSSSSSSSSGRGGGGDSAGLGPSSAAAAAAAQPAPTSRWAAVSAAAGGGPLTAGLPPRTYNTETKSNFGPPPSDFRRTRSAGPGASQFPKPDQPNDWKTLKQVDFRPELATGAPPPPPPFKAPTSGSLLPSDVPPNSQFVTQHRTHFQGRSFREAQSLRPSGCSATQAAGYNIITGAGPYNNNAFEHWDGRDYRRHR</sequence>
<feature type="compositionally biased region" description="Polar residues" evidence="1">
    <location>
        <begin position="214"/>
        <end position="229"/>
    </location>
</feature>
<comment type="caution">
    <text evidence="2">The sequence shown here is derived from an EMBL/GenBank/DDBJ whole genome shotgun (WGS) entry which is preliminary data.</text>
</comment>
<reference evidence="2" key="1">
    <citation type="journal article" date="2021" name="Proc. Natl. Acad. Sci. U.S.A.">
        <title>Three genomes in the algal genus Volvox reveal the fate of a haploid sex-determining region after a transition to homothallism.</title>
        <authorList>
            <person name="Yamamoto K."/>
            <person name="Hamaji T."/>
            <person name="Kawai-Toyooka H."/>
            <person name="Matsuzaki R."/>
            <person name="Takahashi F."/>
            <person name="Nishimura Y."/>
            <person name="Kawachi M."/>
            <person name="Noguchi H."/>
            <person name="Minakuchi Y."/>
            <person name="Umen J.G."/>
            <person name="Toyoda A."/>
            <person name="Nozaki H."/>
        </authorList>
    </citation>
    <scope>NUCLEOTIDE SEQUENCE</scope>
    <source>
        <strain evidence="3">NIES-3785</strain>
        <strain evidence="2">NIES-3786</strain>
    </source>
</reference>
<evidence type="ECO:0000313" key="4">
    <source>
        <dbReference type="Proteomes" id="UP000747110"/>
    </source>
</evidence>
<feature type="compositionally biased region" description="Low complexity" evidence="1">
    <location>
        <begin position="84"/>
        <end position="99"/>
    </location>
</feature>
<organism evidence="2 4">
    <name type="scientific">Volvox reticuliferus</name>
    <dbReference type="NCBI Taxonomy" id="1737510"/>
    <lineage>
        <taxon>Eukaryota</taxon>
        <taxon>Viridiplantae</taxon>
        <taxon>Chlorophyta</taxon>
        <taxon>core chlorophytes</taxon>
        <taxon>Chlorophyceae</taxon>
        <taxon>CS clade</taxon>
        <taxon>Chlamydomonadales</taxon>
        <taxon>Volvocaceae</taxon>
        <taxon>Volvox</taxon>
    </lineage>
</organism>
<proteinExistence type="predicted"/>
<dbReference type="EMBL" id="BNCP01000009">
    <property type="protein sequence ID" value="GIL76747.1"/>
    <property type="molecule type" value="Genomic_DNA"/>
</dbReference>
<dbReference type="EMBL" id="BNCQ01000015">
    <property type="protein sequence ID" value="GIM04159.1"/>
    <property type="molecule type" value="Genomic_DNA"/>
</dbReference>
<feature type="compositionally biased region" description="Basic and acidic residues" evidence="1">
    <location>
        <begin position="183"/>
        <end position="197"/>
    </location>
</feature>
<dbReference type="Proteomes" id="UP000747110">
    <property type="component" value="Unassembled WGS sequence"/>
</dbReference>
<feature type="compositionally biased region" description="Low complexity" evidence="1">
    <location>
        <begin position="109"/>
        <end position="135"/>
    </location>
</feature>
<keyword evidence="4" id="KW-1185">Reference proteome</keyword>
<evidence type="ECO:0000313" key="2">
    <source>
        <dbReference type="EMBL" id="GIL76747.1"/>
    </source>
</evidence>
<evidence type="ECO:0000313" key="3">
    <source>
        <dbReference type="EMBL" id="GIM04159.1"/>
    </source>
</evidence>